<dbReference type="Gene3D" id="3.40.390.10">
    <property type="entry name" value="Collagenase (Catalytic Domain)"/>
    <property type="match status" value="1"/>
</dbReference>
<dbReference type="GO" id="GO:0004222">
    <property type="term" value="F:metalloendopeptidase activity"/>
    <property type="evidence" value="ECO:0007669"/>
    <property type="project" value="InterPro"/>
</dbReference>
<keyword evidence="7" id="KW-0482">Metalloprotease</keyword>
<protein>
    <submittedName>
        <fullName evidence="11">Neprilysin</fullName>
    </submittedName>
</protein>
<comment type="cofactor">
    <cofactor evidence="1">
        <name>Zn(2+)</name>
        <dbReference type="ChEBI" id="CHEBI:29105"/>
    </cofactor>
</comment>
<evidence type="ECO:0000256" key="3">
    <source>
        <dbReference type="ARBA" id="ARBA00022670"/>
    </source>
</evidence>
<proteinExistence type="inferred from homology"/>
<gene>
    <name evidence="11" type="primary">Neprilysin</name>
</gene>
<dbReference type="GO" id="GO:0005886">
    <property type="term" value="C:plasma membrane"/>
    <property type="evidence" value="ECO:0007669"/>
    <property type="project" value="TreeGrafter"/>
</dbReference>
<evidence type="ECO:0000256" key="1">
    <source>
        <dbReference type="ARBA" id="ARBA00001947"/>
    </source>
</evidence>
<dbReference type="InterPro" id="IPR024079">
    <property type="entry name" value="MetalloPept_cat_dom_sf"/>
</dbReference>
<dbReference type="GO" id="GO:0046872">
    <property type="term" value="F:metal ion binding"/>
    <property type="evidence" value="ECO:0007669"/>
    <property type="project" value="UniProtKB-KW"/>
</dbReference>
<organism evidence="11">
    <name type="scientific">Scolopendra viridis</name>
    <name type="common">Giant centipede</name>
    <dbReference type="NCBI Taxonomy" id="118503"/>
    <lineage>
        <taxon>Eukaryota</taxon>
        <taxon>Metazoa</taxon>
        <taxon>Ecdysozoa</taxon>
        <taxon>Arthropoda</taxon>
        <taxon>Myriapoda</taxon>
        <taxon>Chilopoda</taxon>
        <taxon>Pleurostigmophora</taxon>
        <taxon>Scolopendromorpha</taxon>
        <taxon>Scolopendridae</taxon>
        <taxon>Scolopendra</taxon>
    </lineage>
</organism>
<dbReference type="CDD" id="cd08662">
    <property type="entry name" value="M13"/>
    <property type="match status" value="1"/>
</dbReference>
<evidence type="ECO:0000256" key="8">
    <source>
        <dbReference type="SAM" id="Phobius"/>
    </source>
</evidence>
<keyword evidence="3" id="KW-0645">Protease</keyword>
<keyword evidence="6" id="KW-0862">Zinc</keyword>
<name>A0A4D5R9A5_SCOVI</name>
<dbReference type="PRINTS" id="PR00786">
    <property type="entry name" value="NEPRILYSIN"/>
</dbReference>
<dbReference type="SUPFAM" id="SSF55486">
    <property type="entry name" value="Metalloproteases ('zincins'), catalytic domain"/>
    <property type="match status" value="1"/>
</dbReference>
<dbReference type="EMBL" id="GGNE01000090">
    <property type="protein sequence ID" value="MIC88631.1"/>
    <property type="molecule type" value="Transcribed_RNA"/>
</dbReference>
<keyword evidence="4" id="KW-0479">Metal-binding</keyword>
<evidence type="ECO:0000256" key="6">
    <source>
        <dbReference type="ARBA" id="ARBA00022833"/>
    </source>
</evidence>
<evidence type="ECO:0000259" key="10">
    <source>
        <dbReference type="Pfam" id="PF05649"/>
    </source>
</evidence>
<evidence type="ECO:0000259" key="9">
    <source>
        <dbReference type="Pfam" id="PF01431"/>
    </source>
</evidence>
<dbReference type="PROSITE" id="PS51885">
    <property type="entry name" value="NEPRILYSIN"/>
    <property type="match status" value="1"/>
</dbReference>
<keyword evidence="5" id="KW-0378">Hydrolase</keyword>
<dbReference type="PANTHER" id="PTHR11733:SF224">
    <property type="entry name" value="NEPRILYSIN-2"/>
    <property type="match status" value="1"/>
</dbReference>
<evidence type="ECO:0000256" key="4">
    <source>
        <dbReference type="ARBA" id="ARBA00022723"/>
    </source>
</evidence>
<comment type="similarity">
    <text evidence="2">Belongs to the peptidase M13 family.</text>
</comment>
<dbReference type="GO" id="GO:0016485">
    <property type="term" value="P:protein processing"/>
    <property type="evidence" value="ECO:0007669"/>
    <property type="project" value="TreeGrafter"/>
</dbReference>
<dbReference type="Pfam" id="PF01431">
    <property type="entry name" value="Peptidase_M13"/>
    <property type="match status" value="1"/>
</dbReference>
<dbReference type="InterPro" id="IPR000718">
    <property type="entry name" value="Peptidase_M13"/>
</dbReference>
<keyword evidence="8" id="KW-0472">Membrane</keyword>
<keyword evidence="8" id="KW-1133">Transmembrane helix</keyword>
<keyword evidence="8" id="KW-0812">Transmembrane</keyword>
<feature type="domain" description="Peptidase M13 C-terminal" evidence="9">
    <location>
        <begin position="569"/>
        <end position="774"/>
    </location>
</feature>
<dbReference type="Gene3D" id="1.10.1380.10">
    <property type="entry name" value="Neutral endopeptidase , domain2"/>
    <property type="match status" value="1"/>
</dbReference>
<feature type="domain" description="Peptidase M13 N-terminal" evidence="10">
    <location>
        <begin position="120"/>
        <end position="508"/>
    </location>
</feature>
<sequence>MTVRETQQRSFSQIPLNVSTSSHLTSSSSWWHRRSRLERTLVVMATALLLASVALAVALTFSLKNHTETGEPTEARWFSQKLQQTAPPSTPSGNSPICLTHGCIRAANRLLDNLDFSAEPCKDFYQFACGGFVENHEIPDDKNSINTFVLLDEDLRMKLKQLIDTSKTTSEPEAFWKVKDIYSACFNSSRIEELGSKPLAELLDRLGGWPAVKGHSWDDGKFEWKKTLYKMKDEGLGVGFLFDLSISRDMKNSSYRLIELDQPSLGMPDRAYLLKGLGDPLVQAYLTLMVDVAKALGANKETVLEELKQSLEFEIALANFSLPKEERRNFTNLYNKMTVANLSTLTPQFKWQEFLNTLLPQEITENEPIVVNVPSYFKKAFEHFINTPKRTIANYLMWRAASTTLMLLGKEFRSIRMEYITKLTGQSQETAKWLRCMGITTSSMPNAVGAIYVRKHFKKEAKTDAIEMVEEIRKEFQSILSIVDWMDDVTRERALRKLRAIKEHIAYPSELLDDRKIDEFYSKLQVRADEHFENVMRVRKFAMDYSFSLLRKPVNKSDWVQNGDAAEVNAFYNPPGNSIHFPAGILQGAFFDHDRPKYMNYGGIGFVIGHEITHGFDDQGRQFDLEGNLIGWWEEATDTQFRQKAQCLIEQYGNFTVPENGMKVNGINTQGENIADNGGLKEAYQAYNIWMEKNGPEPLLPGLNFTQKQLFWLSAASIWCAKERPEALALRVMTGVHSPSRFRVNGPLSNSPHFSKDFSCSVGSPMNPVKKCHVW</sequence>
<dbReference type="InterPro" id="IPR018497">
    <property type="entry name" value="Peptidase_M13_C"/>
</dbReference>
<evidence type="ECO:0000313" key="11">
    <source>
        <dbReference type="EMBL" id="MIC88631.1"/>
    </source>
</evidence>
<evidence type="ECO:0000256" key="5">
    <source>
        <dbReference type="ARBA" id="ARBA00022801"/>
    </source>
</evidence>
<dbReference type="Pfam" id="PF05649">
    <property type="entry name" value="Peptidase_M13_N"/>
    <property type="match status" value="1"/>
</dbReference>
<dbReference type="InterPro" id="IPR042089">
    <property type="entry name" value="Peptidase_M13_dom_2"/>
</dbReference>
<accession>A0A4D5R9A5</accession>
<reference evidence="11" key="1">
    <citation type="journal article" date="2018" name="Toxicon">
        <title>Venom-gland transcriptomics and venom proteomics of the giant Florida blue centipede, Scolopendra viridis.</title>
        <authorList>
            <person name="Ward M.J."/>
            <person name="Rokyta D.R."/>
        </authorList>
    </citation>
    <scope>NUCLEOTIDE SEQUENCE</scope>
    <source>
        <tissue evidence="11">Venom gland</tissue>
    </source>
</reference>
<dbReference type="AlphaFoldDB" id="A0A4D5R9A5"/>
<evidence type="ECO:0000256" key="2">
    <source>
        <dbReference type="ARBA" id="ARBA00007357"/>
    </source>
</evidence>
<feature type="transmembrane region" description="Helical" evidence="8">
    <location>
        <begin position="41"/>
        <end position="63"/>
    </location>
</feature>
<evidence type="ECO:0000256" key="7">
    <source>
        <dbReference type="ARBA" id="ARBA00023049"/>
    </source>
</evidence>
<dbReference type="InterPro" id="IPR008753">
    <property type="entry name" value="Peptidase_M13_N"/>
</dbReference>
<dbReference type="PANTHER" id="PTHR11733">
    <property type="entry name" value="ZINC METALLOPROTEASE FAMILY M13 NEPRILYSIN-RELATED"/>
    <property type="match status" value="1"/>
</dbReference>